<proteinExistence type="predicted"/>
<evidence type="ECO:0000313" key="2">
    <source>
        <dbReference type="Proteomes" id="UP001430953"/>
    </source>
</evidence>
<evidence type="ECO:0000313" key="1">
    <source>
        <dbReference type="EMBL" id="KAL0112377.1"/>
    </source>
</evidence>
<dbReference type="EMBL" id="JADYXP020000012">
    <property type="protein sequence ID" value="KAL0112377.1"/>
    <property type="molecule type" value="Genomic_DNA"/>
</dbReference>
<gene>
    <name evidence="1" type="ORF">PUN28_012011</name>
</gene>
<dbReference type="Proteomes" id="UP001430953">
    <property type="component" value="Unassembled WGS sequence"/>
</dbReference>
<sequence>MWERLLRKPTLIISLRTHDKVALAVSSRKAWEERAQYSAALEEHQLTFNLVRRKRKKEYSLDDVQQRRRFTALMISTGARCLATRSSFRNLIRDPEHGVSITSESYYSAGLSRGLLLGSRSLIPQQNGAVIRFEEGEEKEVRDGRRKGYFTSHRCGLVDRHVWKMLCKTPITLLRKRHRREAPQFAISR</sequence>
<comment type="caution">
    <text evidence="1">The sequence shown here is derived from an EMBL/GenBank/DDBJ whole genome shotgun (WGS) entry which is preliminary data.</text>
</comment>
<organism evidence="1 2">
    <name type="scientific">Cardiocondyla obscurior</name>
    <dbReference type="NCBI Taxonomy" id="286306"/>
    <lineage>
        <taxon>Eukaryota</taxon>
        <taxon>Metazoa</taxon>
        <taxon>Ecdysozoa</taxon>
        <taxon>Arthropoda</taxon>
        <taxon>Hexapoda</taxon>
        <taxon>Insecta</taxon>
        <taxon>Pterygota</taxon>
        <taxon>Neoptera</taxon>
        <taxon>Endopterygota</taxon>
        <taxon>Hymenoptera</taxon>
        <taxon>Apocrita</taxon>
        <taxon>Aculeata</taxon>
        <taxon>Formicoidea</taxon>
        <taxon>Formicidae</taxon>
        <taxon>Myrmicinae</taxon>
        <taxon>Cardiocondyla</taxon>
    </lineage>
</organism>
<reference evidence="1 2" key="1">
    <citation type="submission" date="2023-03" db="EMBL/GenBank/DDBJ databases">
        <title>High recombination rates correlate with genetic variation in Cardiocondyla obscurior ants.</title>
        <authorList>
            <person name="Errbii M."/>
        </authorList>
    </citation>
    <scope>NUCLEOTIDE SEQUENCE [LARGE SCALE GENOMIC DNA]</scope>
    <source>
        <strain evidence="1">Alpha-2009</strain>
        <tissue evidence="1">Whole body</tissue>
    </source>
</reference>
<protein>
    <submittedName>
        <fullName evidence="1">Uncharacterized protein</fullName>
    </submittedName>
</protein>
<dbReference type="AlphaFoldDB" id="A0AAW2FEK0"/>
<name>A0AAW2FEK0_9HYME</name>
<accession>A0AAW2FEK0</accession>
<keyword evidence="2" id="KW-1185">Reference proteome</keyword>